<evidence type="ECO:0000256" key="1">
    <source>
        <dbReference type="ARBA" id="ARBA00022679"/>
    </source>
</evidence>
<dbReference type="CDD" id="cd02440">
    <property type="entry name" value="AdoMet_MTases"/>
    <property type="match status" value="1"/>
</dbReference>
<sequence length="261" mass="29736">MSGAVLINNISDPVYRAKFINVSDTIENWLSEFGGLQKKDVLEFGCGEGTTALGIALRHAPARLVAIEIQAHELARTLPLGREQLGIESLPTNLELVEVMPGGRLRELGTFDFVYSWSVFEHVHQDLIQPCLENIFDVLRPGGLMFLQTTPLYYSAFGSHFEPWIPIPWAHLSMQEDKFREKLRLATIDNEALYKELTNVYDTLNRATDVQLLEAARDVGFEIICEHRTYDDYPIPDVLKNVYQEQVLRTQQLVFMARKPA</sequence>
<dbReference type="EMBL" id="CP003181">
    <property type="protein sequence ID" value="APG30456.1"/>
    <property type="molecule type" value="Genomic_DNA"/>
</dbReference>
<evidence type="ECO:0000313" key="3">
    <source>
        <dbReference type="Proteomes" id="UP000019438"/>
    </source>
</evidence>
<dbReference type="GO" id="GO:0016740">
    <property type="term" value="F:transferase activity"/>
    <property type="evidence" value="ECO:0007669"/>
    <property type="project" value="UniProtKB-KW"/>
</dbReference>
<reference evidence="3" key="1">
    <citation type="submission" date="2012-06" db="EMBL/GenBank/DDBJ databases">
        <title>Genome analysis of multiple Granulibacter bethesdensis isolates demonstrates substantial genome diversity.</title>
        <authorList>
            <person name="Greenberg D.E."/>
            <person name="Porcella S.F."/>
            <person name="Zarember K."/>
            <person name="Zelazny A.M."/>
            <person name="Bruno D."/>
            <person name="Martens C."/>
            <person name="Barbian K.D."/>
            <person name="Jaske E."/>
            <person name="Holland S.M."/>
        </authorList>
    </citation>
    <scope>NUCLEOTIDE SEQUENCE [LARGE SCALE GENOMIC DNA]</scope>
    <source>
        <strain evidence="3">CGDNIH3</strain>
    </source>
</reference>
<dbReference type="PANTHER" id="PTHR43861:SF3">
    <property type="entry name" value="PUTATIVE (AFU_ORTHOLOGUE AFUA_2G14390)-RELATED"/>
    <property type="match status" value="1"/>
</dbReference>
<evidence type="ECO:0008006" key="4">
    <source>
        <dbReference type="Google" id="ProtNLM"/>
    </source>
</evidence>
<organism evidence="2 3">
    <name type="scientific">Granulibacter bethesdensis</name>
    <dbReference type="NCBI Taxonomy" id="364410"/>
    <lineage>
        <taxon>Bacteria</taxon>
        <taxon>Pseudomonadati</taxon>
        <taxon>Pseudomonadota</taxon>
        <taxon>Alphaproteobacteria</taxon>
        <taxon>Acetobacterales</taxon>
        <taxon>Acetobacteraceae</taxon>
        <taxon>Granulibacter</taxon>
    </lineage>
</organism>
<evidence type="ECO:0000313" key="2">
    <source>
        <dbReference type="EMBL" id="APG30456.1"/>
    </source>
</evidence>
<dbReference type="InterPro" id="IPR029063">
    <property type="entry name" value="SAM-dependent_MTases_sf"/>
</dbReference>
<dbReference type="Pfam" id="PF13489">
    <property type="entry name" value="Methyltransf_23"/>
    <property type="match status" value="1"/>
</dbReference>
<dbReference type="Gene3D" id="3.40.50.150">
    <property type="entry name" value="Vaccinia Virus protein VP39"/>
    <property type="match status" value="1"/>
</dbReference>
<dbReference type="SUPFAM" id="SSF53335">
    <property type="entry name" value="S-adenosyl-L-methionine-dependent methyltransferases"/>
    <property type="match status" value="1"/>
</dbReference>
<accession>A0AAN1E6F5</accession>
<keyword evidence="1" id="KW-0808">Transferase</keyword>
<protein>
    <recommendedName>
        <fullName evidence="4">Methyltransferase</fullName>
    </recommendedName>
</protein>
<dbReference type="Proteomes" id="UP000019438">
    <property type="component" value="Chromosome"/>
</dbReference>
<dbReference type="RefSeq" id="WP_051496882.1">
    <property type="nucleotide sequence ID" value="NZ_CP003181.2"/>
</dbReference>
<name>A0AAN1E6F5_9PROT</name>
<gene>
    <name evidence="2" type="ORF">GbCGDNIH3_1035a</name>
</gene>
<proteinExistence type="predicted"/>
<dbReference type="KEGG" id="gbc:GbCGDNIH3_1035a"/>
<dbReference type="PANTHER" id="PTHR43861">
    <property type="entry name" value="TRANS-ACONITATE 2-METHYLTRANSFERASE-RELATED"/>
    <property type="match status" value="1"/>
</dbReference>
<dbReference type="AlphaFoldDB" id="A0AAN1E6F5"/>